<dbReference type="GO" id="GO:0046677">
    <property type="term" value="P:response to antibiotic"/>
    <property type="evidence" value="ECO:0007669"/>
    <property type="project" value="UniProtKB-KW"/>
</dbReference>
<dbReference type="AlphaFoldDB" id="M9UWX6"/>
<keyword evidence="7" id="KW-0863">Zinc-finger</keyword>
<keyword evidence="8" id="KW-0862">Zinc</keyword>
<dbReference type="GO" id="GO:0005886">
    <property type="term" value="C:plasma membrane"/>
    <property type="evidence" value="ECO:0007669"/>
    <property type="project" value="UniProtKB-SubCell"/>
</dbReference>
<dbReference type="InterPro" id="IPR054528">
    <property type="entry name" value="TcaA_5th"/>
</dbReference>
<keyword evidence="11" id="KW-0046">Antibiotic resistance</keyword>
<dbReference type="PANTHER" id="PTHR40038">
    <property type="entry name" value="MEMBRANE-ASSOCIATED PROTEIN TCAA"/>
    <property type="match status" value="1"/>
</dbReference>
<dbReference type="PANTHER" id="PTHR40038:SF1">
    <property type="entry name" value="MEMBRANE-ASSOCIATED PROTEIN TCAA"/>
    <property type="match status" value="1"/>
</dbReference>
<evidence type="ECO:0000259" key="15">
    <source>
        <dbReference type="Pfam" id="PF22820"/>
    </source>
</evidence>
<evidence type="ECO:0000256" key="9">
    <source>
        <dbReference type="ARBA" id="ARBA00022989"/>
    </source>
</evidence>
<evidence type="ECO:0000256" key="1">
    <source>
        <dbReference type="ARBA" id="ARBA00004162"/>
    </source>
</evidence>
<feature type="domain" description="TcaA second" evidence="13">
    <location>
        <begin position="47"/>
        <end position="146"/>
    </location>
</feature>
<evidence type="ECO:0000256" key="2">
    <source>
        <dbReference type="ARBA" id="ARBA00006334"/>
    </source>
</evidence>
<organism evidence="16">
    <name type="scientific">Staphylococcus epidermidis</name>
    <dbReference type="NCBI Taxonomy" id="1282"/>
    <lineage>
        <taxon>Bacteria</taxon>
        <taxon>Bacillati</taxon>
        <taxon>Bacillota</taxon>
        <taxon>Bacilli</taxon>
        <taxon>Bacillales</taxon>
        <taxon>Staphylococcaceae</taxon>
        <taxon>Staphylococcus</taxon>
    </lineage>
</organism>
<keyword evidence="16" id="KW-0614">Plasmid</keyword>
<dbReference type="InterPro" id="IPR023599">
    <property type="entry name" value="Mem_prot_TcaA"/>
</dbReference>
<keyword evidence="6" id="KW-0479">Metal-binding</keyword>
<dbReference type="Pfam" id="PF22820">
    <property type="entry name" value="TcaA_3rd_4th"/>
    <property type="match status" value="1"/>
</dbReference>
<evidence type="ECO:0000256" key="12">
    <source>
        <dbReference type="SAM" id="Phobius"/>
    </source>
</evidence>
<evidence type="ECO:0000256" key="7">
    <source>
        <dbReference type="ARBA" id="ARBA00022771"/>
    </source>
</evidence>
<dbReference type="InterPro" id="IPR054529">
    <property type="entry name" value="TcaA_2nd"/>
</dbReference>
<geneLocation type="plasmid" evidence="16">
    <name>pSEPI8573</name>
</geneLocation>
<feature type="transmembrane region" description="Helical" evidence="12">
    <location>
        <begin position="20"/>
        <end position="40"/>
    </location>
</feature>
<dbReference type="GO" id="GO:0008270">
    <property type="term" value="F:zinc ion binding"/>
    <property type="evidence" value="ECO:0007669"/>
    <property type="project" value="UniProtKB-KW"/>
</dbReference>
<sequence length="437" mass="51086">MENNNQYKRSDKYKYHKNMIIIVPIVVVMLMLVGLIYYFITSNNAKAQLDNFEEAVQSKDYKEVSKTLTSKDVKVTHAEAKQFVDYMAKKENHNKFKKEMNNIKSNIKNSESDTVDFGYITDKQERKLIEITMNGNKFIFIDRLAFKPIFHDVYIENNSYSNAKYEFNNVEDKQQIITAPKNKTTNIGKFFVGKYDIEAQKIYDDDNSLIKGKVKGNIRFDTDNLNSDKKVIAHASFKDANFKVNLINSEKLNDDIKLYINDKPIEYKNNKVYGAYPINEPLKVYAKGKIGDKSFKTNTVTIKDDQGAEPQNISLKFNEDTINDYLKSIKDIELGAKSFMEDYTKDLNKAYKESSYKVIDKYIESNSDLSQYMRSMVESKKENKYRRPEFESVNYQEGKVNIILKKENQNKDSIKSKYVLKYNKSDESYKIQSYEDI</sequence>
<keyword evidence="5 12" id="KW-0812">Transmembrane</keyword>
<evidence type="ECO:0000256" key="6">
    <source>
        <dbReference type="ARBA" id="ARBA00022723"/>
    </source>
</evidence>
<keyword evidence="4" id="KW-1003">Cell membrane</keyword>
<evidence type="ECO:0000256" key="11">
    <source>
        <dbReference type="ARBA" id="ARBA00023251"/>
    </source>
</evidence>
<dbReference type="RefSeq" id="WP_015585944.1">
    <property type="nucleotide sequence ID" value="NZ_KC222021.1"/>
</dbReference>
<evidence type="ECO:0000259" key="14">
    <source>
        <dbReference type="Pfam" id="PF22819"/>
    </source>
</evidence>
<keyword evidence="10 12" id="KW-0472">Membrane</keyword>
<evidence type="ECO:0000256" key="5">
    <source>
        <dbReference type="ARBA" id="ARBA00022692"/>
    </source>
</evidence>
<accession>M9UWX6</accession>
<feature type="domain" description="TcaA 4th" evidence="15">
    <location>
        <begin position="253"/>
        <end position="306"/>
    </location>
</feature>
<evidence type="ECO:0000256" key="4">
    <source>
        <dbReference type="ARBA" id="ARBA00022475"/>
    </source>
</evidence>
<dbReference type="PIRSF" id="PIRSF032522">
    <property type="entry name" value="TcaA"/>
    <property type="match status" value="1"/>
</dbReference>
<keyword evidence="9 12" id="KW-1133">Transmembrane helix</keyword>
<evidence type="ECO:0000313" key="16">
    <source>
        <dbReference type="EMBL" id="AGJ70581.1"/>
    </source>
</evidence>
<dbReference type="InterPro" id="IPR054530">
    <property type="entry name" value="TcaA_4th"/>
</dbReference>
<comment type="subcellular location">
    <subcellularLocation>
        <location evidence="1">Cell membrane</location>
        <topology evidence="1">Single-pass membrane protein</topology>
    </subcellularLocation>
</comment>
<evidence type="ECO:0000259" key="13">
    <source>
        <dbReference type="Pfam" id="PF22813"/>
    </source>
</evidence>
<feature type="domain" description="TcaA protein NTF2-like" evidence="14">
    <location>
        <begin position="335"/>
        <end position="435"/>
    </location>
</feature>
<dbReference type="Pfam" id="PF22819">
    <property type="entry name" value="TcaA_5th"/>
    <property type="match status" value="1"/>
</dbReference>
<reference evidence="16" key="1">
    <citation type="journal article" date="2013" name="Antimicrob. Agents Chemother.">
        <title>Dissemination of a pSCFS3-Like cfr-Carrying Plasmid in Staphylococcus aureus and Staphylococcus epidermidis Clinical Isolates Recovered from Hospitals in Ohio.</title>
        <authorList>
            <person name="Mendes R.E."/>
            <person name="Deshpande L.M."/>
            <person name="Bonilla H.F."/>
            <person name="Schwarz S."/>
            <person name="Huband M.D."/>
            <person name="Jones R.N."/>
            <person name="Quinn J.P."/>
        </authorList>
    </citation>
    <scope>NUCLEOTIDE SEQUENCE</scope>
    <source>
        <strain evidence="16">1243-07</strain>
        <plasmid evidence="16">pSEPI8573</plasmid>
    </source>
</reference>
<name>M9UWX6_STAEP</name>
<dbReference type="Pfam" id="PF22813">
    <property type="entry name" value="TcaA_2nd"/>
    <property type="match status" value="1"/>
</dbReference>
<proteinExistence type="inferred from homology"/>
<evidence type="ECO:0000256" key="3">
    <source>
        <dbReference type="ARBA" id="ARBA00017896"/>
    </source>
</evidence>
<dbReference type="EMBL" id="KC222021">
    <property type="protein sequence ID" value="AGJ70581.1"/>
    <property type="molecule type" value="Genomic_DNA"/>
</dbReference>
<protein>
    <recommendedName>
        <fullName evidence="3">Membrane-associated protein TcaA</fullName>
    </recommendedName>
</protein>
<evidence type="ECO:0000256" key="8">
    <source>
        <dbReference type="ARBA" id="ARBA00022833"/>
    </source>
</evidence>
<evidence type="ECO:0000256" key="10">
    <source>
        <dbReference type="ARBA" id="ARBA00023136"/>
    </source>
</evidence>
<comment type="similarity">
    <text evidence="2">Belongs to the TcaA family.</text>
</comment>